<feature type="compositionally biased region" description="Basic and acidic residues" evidence="1">
    <location>
        <begin position="93"/>
        <end position="116"/>
    </location>
</feature>
<dbReference type="EMBL" id="CAJNDS010000606">
    <property type="protein sequence ID" value="CAE7222242.1"/>
    <property type="molecule type" value="Genomic_DNA"/>
</dbReference>
<reference evidence="2" key="1">
    <citation type="submission" date="2021-02" db="EMBL/GenBank/DDBJ databases">
        <authorList>
            <person name="Dougan E. K."/>
            <person name="Rhodes N."/>
            <person name="Thang M."/>
            <person name="Chan C."/>
        </authorList>
    </citation>
    <scope>NUCLEOTIDE SEQUENCE</scope>
</reference>
<evidence type="ECO:0000313" key="3">
    <source>
        <dbReference type="Proteomes" id="UP000604046"/>
    </source>
</evidence>
<evidence type="ECO:0000313" key="2">
    <source>
        <dbReference type="EMBL" id="CAE7222242.1"/>
    </source>
</evidence>
<name>A0A812KEH3_9DINO</name>
<dbReference type="OrthoDB" id="437475at2759"/>
<dbReference type="AlphaFoldDB" id="A0A812KEH3"/>
<evidence type="ECO:0000256" key="1">
    <source>
        <dbReference type="SAM" id="MobiDB-lite"/>
    </source>
</evidence>
<proteinExistence type="predicted"/>
<feature type="region of interest" description="Disordered" evidence="1">
    <location>
        <begin position="90"/>
        <end position="116"/>
    </location>
</feature>
<feature type="compositionally biased region" description="Low complexity" evidence="1">
    <location>
        <begin position="1"/>
        <end position="25"/>
    </location>
</feature>
<gene>
    <name evidence="2" type="ORF">SNAT2548_LOCUS8261</name>
</gene>
<feature type="region of interest" description="Disordered" evidence="1">
    <location>
        <begin position="1"/>
        <end position="67"/>
    </location>
</feature>
<comment type="caution">
    <text evidence="2">The sequence shown here is derived from an EMBL/GenBank/DDBJ whole genome shotgun (WGS) entry which is preliminary data.</text>
</comment>
<sequence>MAPKKNQNKPKATAAKAKVKASAAKSKMHKPRLQPMRVKQEGSKTPPRTKNKPEMDVDDSAGPAASGTLGFARGTISALLTSLKCQAKSAKKISQEDKESAQKTLEDRRDSADTEKKRMILGKLQEYGVKNCSWIHSLHQSVETKELNTESVLTDMLTRSRIFQLVEKEEILEEILSDAEKKFEYSRLVEKHPKYATLNKCLFKHSQGLVDTQTTGNNKKVQLGEDRR</sequence>
<organism evidence="2 3">
    <name type="scientific">Symbiodinium natans</name>
    <dbReference type="NCBI Taxonomy" id="878477"/>
    <lineage>
        <taxon>Eukaryota</taxon>
        <taxon>Sar</taxon>
        <taxon>Alveolata</taxon>
        <taxon>Dinophyceae</taxon>
        <taxon>Suessiales</taxon>
        <taxon>Symbiodiniaceae</taxon>
        <taxon>Symbiodinium</taxon>
    </lineage>
</organism>
<protein>
    <submittedName>
        <fullName evidence="2">Uncharacterized protein</fullName>
    </submittedName>
</protein>
<accession>A0A812KEH3</accession>
<dbReference type="Proteomes" id="UP000604046">
    <property type="component" value="Unassembled WGS sequence"/>
</dbReference>
<keyword evidence="3" id="KW-1185">Reference proteome</keyword>